<evidence type="ECO:0000313" key="1">
    <source>
        <dbReference type="EMBL" id="TYS56369.1"/>
    </source>
</evidence>
<reference evidence="1 2" key="1">
    <citation type="submission" date="2019-08" db="EMBL/GenBank/DDBJ databases">
        <title>Bacillus genomes from the desert of Cuatro Cienegas, Coahuila.</title>
        <authorList>
            <person name="Olmedo-Alvarez G."/>
        </authorList>
    </citation>
    <scope>NUCLEOTIDE SEQUENCE [LARGE SCALE GENOMIC DNA]</scope>
    <source>
        <strain evidence="1 2">CH108_3D</strain>
    </source>
</reference>
<accession>A0A5D4S0A8</accession>
<proteinExistence type="predicted"/>
<dbReference type="RefSeq" id="WP_148984403.1">
    <property type="nucleotide sequence ID" value="NZ_JBNILK010000001.1"/>
</dbReference>
<evidence type="ECO:0000313" key="2">
    <source>
        <dbReference type="Proteomes" id="UP000322997"/>
    </source>
</evidence>
<dbReference type="EMBL" id="VTEQ01000001">
    <property type="protein sequence ID" value="TYS56369.1"/>
    <property type="molecule type" value="Genomic_DNA"/>
</dbReference>
<protein>
    <submittedName>
        <fullName evidence="1">Uncharacterized protein</fullName>
    </submittedName>
</protein>
<name>A0A5D4S0A8_9BACI</name>
<dbReference type="AlphaFoldDB" id="A0A5D4S0A8"/>
<organism evidence="1 2">
    <name type="scientific">Rossellomorea marisflavi</name>
    <dbReference type="NCBI Taxonomy" id="189381"/>
    <lineage>
        <taxon>Bacteria</taxon>
        <taxon>Bacillati</taxon>
        <taxon>Bacillota</taxon>
        <taxon>Bacilli</taxon>
        <taxon>Bacillales</taxon>
        <taxon>Bacillaceae</taxon>
        <taxon>Rossellomorea</taxon>
    </lineage>
</organism>
<gene>
    <name evidence="1" type="ORF">FZC83_02005</name>
</gene>
<comment type="caution">
    <text evidence="1">The sequence shown here is derived from an EMBL/GenBank/DDBJ whole genome shotgun (WGS) entry which is preliminary data.</text>
</comment>
<sequence length="90" mass="10475">MKRLLLFGYDPFYPEGGMNDFLGDFDNVDTLKNFLEMKLVVDYSYLQVLDTKRAKVSKIQLNNGKYVCTSDNEIPSINDRQIEAQMDARR</sequence>
<dbReference type="Proteomes" id="UP000322997">
    <property type="component" value="Unassembled WGS sequence"/>
</dbReference>